<dbReference type="Gene3D" id="3.60.15.10">
    <property type="entry name" value="Ribonuclease Z/Hydroxyacylglutathione hydrolase-like"/>
    <property type="match status" value="1"/>
</dbReference>
<gene>
    <name evidence="3" type="ORF">ACFO4R_02175</name>
</gene>
<dbReference type="PROSITE" id="PS51257">
    <property type="entry name" value="PROKAR_LIPOPROTEIN"/>
    <property type="match status" value="1"/>
</dbReference>
<evidence type="ECO:0000259" key="2">
    <source>
        <dbReference type="SMART" id="SM00849"/>
    </source>
</evidence>
<dbReference type="Pfam" id="PF00753">
    <property type="entry name" value="Lactamase_B"/>
    <property type="match status" value="1"/>
</dbReference>
<dbReference type="PANTHER" id="PTHR30619">
    <property type="entry name" value="DNA INTERNALIZATION/COMPETENCE PROTEIN COMEC/REC2"/>
    <property type="match status" value="1"/>
</dbReference>
<dbReference type="InterPro" id="IPR052159">
    <property type="entry name" value="Competence_DNA_uptake"/>
</dbReference>
<dbReference type="Proteomes" id="UP001595916">
    <property type="component" value="Unassembled WGS sequence"/>
</dbReference>
<proteinExistence type="predicted"/>
<keyword evidence="1" id="KW-0732">Signal</keyword>
<dbReference type="SUPFAM" id="SSF56281">
    <property type="entry name" value="Metallo-hydrolase/oxidoreductase"/>
    <property type="match status" value="1"/>
</dbReference>
<evidence type="ECO:0000313" key="3">
    <source>
        <dbReference type="EMBL" id="MFC4803878.1"/>
    </source>
</evidence>
<evidence type="ECO:0000313" key="4">
    <source>
        <dbReference type="Proteomes" id="UP001595916"/>
    </source>
</evidence>
<evidence type="ECO:0000256" key="1">
    <source>
        <dbReference type="SAM" id="SignalP"/>
    </source>
</evidence>
<dbReference type="PANTHER" id="PTHR30619:SF1">
    <property type="entry name" value="RECOMBINATION PROTEIN 2"/>
    <property type="match status" value="1"/>
</dbReference>
<dbReference type="InterPro" id="IPR035681">
    <property type="entry name" value="ComA-like_MBL"/>
</dbReference>
<dbReference type="InterPro" id="IPR036866">
    <property type="entry name" value="RibonucZ/Hydroxyglut_hydro"/>
</dbReference>
<comment type="caution">
    <text evidence="3">The sequence shown here is derived from an EMBL/GenBank/DDBJ whole genome shotgun (WGS) entry which is preliminary data.</text>
</comment>
<dbReference type="InterPro" id="IPR001279">
    <property type="entry name" value="Metallo-B-lactamas"/>
</dbReference>
<dbReference type="EMBL" id="JBHSHL010000007">
    <property type="protein sequence ID" value="MFC4803878.1"/>
    <property type="molecule type" value="Genomic_DNA"/>
</dbReference>
<feature type="signal peptide" evidence="1">
    <location>
        <begin position="1"/>
        <end position="18"/>
    </location>
</feature>
<accession>A0ABV9QI24</accession>
<dbReference type="SMART" id="SM00849">
    <property type="entry name" value="Lactamase_B"/>
    <property type="match status" value="1"/>
</dbReference>
<sequence>MKKICLLLLILLCFLAGCQDLHIPSFKTSSGMLELHSIDVGQGDSTLILSPGGRTMLIDAGDNAHADEVVSYLKTKGISHIDILIGSHPDADHIGGIDAVIDEFPVGTFFMSSHKSKSKSYRDVLRAAKEKDLPIQTVVAGMKIDFDKEIEAFFLSPFDHAYMSSNQFSAVTYLRYKKNRFLLMGDAEAVNEEEILKHYPDLRCDYLKIGHHGSKHSTTDIFLRTVRPRVAIISCGYKNSFFHPHKRVMELLKKNGILVYRTDEQKDLIFFSDGIDLYTDMPSPGSYNYPK</sequence>
<name>A0ABV9QI24_9FIRM</name>
<protein>
    <submittedName>
        <fullName evidence="3">ComEC/Rec2 family competence protein</fullName>
    </submittedName>
</protein>
<dbReference type="RefSeq" id="WP_379787348.1">
    <property type="nucleotide sequence ID" value="NZ_JBHSHL010000007.1"/>
</dbReference>
<keyword evidence="4" id="KW-1185">Reference proteome</keyword>
<organism evidence="3 4">
    <name type="scientific">Filifactor villosus</name>
    <dbReference type="NCBI Taxonomy" id="29374"/>
    <lineage>
        <taxon>Bacteria</taxon>
        <taxon>Bacillati</taxon>
        <taxon>Bacillota</taxon>
        <taxon>Clostridia</taxon>
        <taxon>Peptostreptococcales</taxon>
        <taxon>Filifactoraceae</taxon>
        <taxon>Filifactor</taxon>
    </lineage>
</organism>
<feature type="domain" description="Metallo-beta-lactamase" evidence="2">
    <location>
        <begin position="42"/>
        <end position="237"/>
    </location>
</feature>
<feature type="chain" id="PRO_5045927766" evidence="1">
    <location>
        <begin position="19"/>
        <end position="291"/>
    </location>
</feature>
<dbReference type="CDD" id="cd07731">
    <property type="entry name" value="ComA-like_MBL-fold"/>
    <property type="match status" value="1"/>
</dbReference>
<reference evidence="4" key="1">
    <citation type="journal article" date="2019" name="Int. J. Syst. Evol. Microbiol.">
        <title>The Global Catalogue of Microorganisms (GCM) 10K type strain sequencing project: providing services to taxonomists for standard genome sequencing and annotation.</title>
        <authorList>
            <consortium name="The Broad Institute Genomics Platform"/>
            <consortium name="The Broad Institute Genome Sequencing Center for Infectious Disease"/>
            <person name="Wu L."/>
            <person name="Ma J."/>
        </authorList>
    </citation>
    <scope>NUCLEOTIDE SEQUENCE [LARGE SCALE GENOMIC DNA]</scope>
    <source>
        <strain evidence="4">CCUG 46385</strain>
    </source>
</reference>